<keyword evidence="3" id="KW-0378">Hydrolase</keyword>
<sequence length="324" mass="35468">MRFSVVGSALALASLVKLAFTGATYSLSDEIIGAGFYDKFNFEAIPDPTHGRVNYVDRQTAQDLKLTVATSDSFILRADDTTVLSPTGPGRNSVRIRSNAAYTTHVAVFKISHMPEGCGTWPAVWETLEADWPKNGEIDILEGVNNMAPNQAHLHTSPNCSIPTDVDDYQLGTVKTTNCDATVNYNSGCGSSFSNGPASFGPDFNEEGGGWFAVERTNQYISVWYWASWDVFGTPIDIRWGSPMVDTSLWGMPSAYFPNTECDIASHFGPNNIIINLTFCGDWAGNPDIYKQSSCPATCVDFVNNNPEAFSGAFFKFDSIRIYE</sequence>
<name>A0A0C2ZKV9_9AGAM</name>
<evidence type="ECO:0000259" key="2">
    <source>
        <dbReference type="PROSITE" id="PS51762"/>
    </source>
</evidence>
<dbReference type="GO" id="GO:0009251">
    <property type="term" value="P:glucan catabolic process"/>
    <property type="evidence" value="ECO:0007669"/>
    <property type="project" value="TreeGrafter"/>
</dbReference>
<dbReference type="AlphaFoldDB" id="A0A0C2ZKV9"/>
<dbReference type="STRING" id="1036808.A0A0C2ZKV9"/>
<feature type="signal peptide" evidence="1">
    <location>
        <begin position="1"/>
        <end position="26"/>
    </location>
</feature>
<dbReference type="PANTHER" id="PTHR10963">
    <property type="entry name" value="GLYCOSYL HYDROLASE-RELATED"/>
    <property type="match status" value="1"/>
</dbReference>
<dbReference type="OrthoDB" id="192832at2759"/>
<dbReference type="InParanoid" id="A0A0C2ZKV9"/>
<dbReference type="PROSITE" id="PS51762">
    <property type="entry name" value="GH16_2"/>
    <property type="match status" value="1"/>
</dbReference>
<keyword evidence="4" id="KW-1185">Reference proteome</keyword>
<dbReference type="Proteomes" id="UP000053989">
    <property type="component" value="Unassembled WGS sequence"/>
</dbReference>
<protein>
    <submittedName>
        <fullName evidence="3">Glycoside hydrolase family 16 protein</fullName>
    </submittedName>
</protein>
<evidence type="ECO:0000313" key="4">
    <source>
        <dbReference type="Proteomes" id="UP000053989"/>
    </source>
</evidence>
<dbReference type="SUPFAM" id="SSF49899">
    <property type="entry name" value="Concanavalin A-like lectins/glucanases"/>
    <property type="match status" value="1"/>
</dbReference>
<dbReference type="GO" id="GO:0004553">
    <property type="term" value="F:hydrolase activity, hydrolyzing O-glycosyl compounds"/>
    <property type="evidence" value="ECO:0007669"/>
    <property type="project" value="InterPro"/>
</dbReference>
<dbReference type="PANTHER" id="PTHR10963:SF24">
    <property type="entry name" value="GLYCOSIDASE C21B10.07-RELATED"/>
    <property type="match status" value="1"/>
</dbReference>
<keyword evidence="1" id="KW-0732">Signal</keyword>
<dbReference type="InterPro" id="IPR013320">
    <property type="entry name" value="ConA-like_dom_sf"/>
</dbReference>
<dbReference type="HOGENOM" id="CLU_016972_1_1_1"/>
<dbReference type="InterPro" id="IPR000757">
    <property type="entry name" value="Beta-glucanase-like"/>
</dbReference>
<evidence type="ECO:0000313" key="3">
    <source>
        <dbReference type="EMBL" id="KIM53302.1"/>
    </source>
</evidence>
<accession>A0A0C2ZKV9</accession>
<gene>
    <name evidence="3" type="ORF">SCLCIDRAFT_1222945</name>
</gene>
<reference evidence="4" key="2">
    <citation type="submission" date="2015-01" db="EMBL/GenBank/DDBJ databases">
        <title>Evolutionary Origins and Diversification of the Mycorrhizal Mutualists.</title>
        <authorList>
            <consortium name="DOE Joint Genome Institute"/>
            <consortium name="Mycorrhizal Genomics Consortium"/>
            <person name="Kohler A."/>
            <person name="Kuo A."/>
            <person name="Nagy L.G."/>
            <person name="Floudas D."/>
            <person name="Copeland A."/>
            <person name="Barry K.W."/>
            <person name="Cichocki N."/>
            <person name="Veneault-Fourrey C."/>
            <person name="LaButti K."/>
            <person name="Lindquist E.A."/>
            <person name="Lipzen A."/>
            <person name="Lundell T."/>
            <person name="Morin E."/>
            <person name="Murat C."/>
            <person name="Riley R."/>
            <person name="Ohm R."/>
            <person name="Sun H."/>
            <person name="Tunlid A."/>
            <person name="Henrissat B."/>
            <person name="Grigoriev I.V."/>
            <person name="Hibbett D.S."/>
            <person name="Martin F."/>
        </authorList>
    </citation>
    <scope>NUCLEOTIDE SEQUENCE [LARGE SCALE GENOMIC DNA]</scope>
    <source>
        <strain evidence="4">Foug A</strain>
    </source>
</reference>
<dbReference type="Gene3D" id="2.60.120.200">
    <property type="match status" value="1"/>
</dbReference>
<dbReference type="Pfam" id="PF26113">
    <property type="entry name" value="GH16_XgeA"/>
    <property type="match status" value="1"/>
</dbReference>
<dbReference type="EMBL" id="KN822184">
    <property type="protein sequence ID" value="KIM53302.1"/>
    <property type="molecule type" value="Genomic_DNA"/>
</dbReference>
<reference evidence="3 4" key="1">
    <citation type="submission" date="2014-04" db="EMBL/GenBank/DDBJ databases">
        <authorList>
            <consortium name="DOE Joint Genome Institute"/>
            <person name="Kuo A."/>
            <person name="Kohler A."/>
            <person name="Nagy L.G."/>
            <person name="Floudas D."/>
            <person name="Copeland A."/>
            <person name="Barry K.W."/>
            <person name="Cichocki N."/>
            <person name="Veneault-Fourrey C."/>
            <person name="LaButti K."/>
            <person name="Lindquist E.A."/>
            <person name="Lipzen A."/>
            <person name="Lundell T."/>
            <person name="Morin E."/>
            <person name="Murat C."/>
            <person name="Sun H."/>
            <person name="Tunlid A."/>
            <person name="Henrissat B."/>
            <person name="Grigoriev I.V."/>
            <person name="Hibbett D.S."/>
            <person name="Martin F."/>
            <person name="Nordberg H.P."/>
            <person name="Cantor M.N."/>
            <person name="Hua S.X."/>
        </authorList>
    </citation>
    <scope>NUCLEOTIDE SEQUENCE [LARGE SCALE GENOMIC DNA]</scope>
    <source>
        <strain evidence="3 4">Foug A</strain>
    </source>
</reference>
<dbReference type="CDD" id="cd02181">
    <property type="entry name" value="GH16_fungal_Lam16A_glucanase"/>
    <property type="match status" value="1"/>
</dbReference>
<dbReference type="InterPro" id="IPR050546">
    <property type="entry name" value="Glycosyl_Hydrlase_16"/>
</dbReference>
<evidence type="ECO:0000256" key="1">
    <source>
        <dbReference type="SAM" id="SignalP"/>
    </source>
</evidence>
<feature type="chain" id="PRO_5002174967" evidence="1">
    <location>
        <begin position="27"/>
        <end position="324"/>
    </location>
</feature>
<proteinExistence type="predicted"/>
<feature type="domain" description="GH16" evidence="2">
    <location>
        <begin position="18"/>
        <end position="292"/>
    </location>
</feature>
<organism evidence="3 4">
    <name type="scientific">Scleroderma citrinum Foug A</name>
    <dbReference type="NCBI Taxonomy" id="1036808"/>
    <lineage>
        <taxon>Eukaryota</taxon>
        <taxon>Fungi</taxon>
        <taxon>Dikarya</taxon>
        <taxon>Basidiomycota</taxon>
        <taxon>Agaricomycotina</taxon>
        <taxon>Agaricomycetes</taxon>
        <taxon>Agaricomycetidae</taxon>
        <taxon>Boletales</taxon>
        <taxon>Sclerodermatineae</taxon>
        <taxon>Sclerodermataceae</taxon>
        <taxon>Scleroderma</taxon>
    </lineage>
</organism>